<gene>
    <name evidence="1" type="ORF">Lalb_Chr01g0016341</name>
</gene>
<dbReference type="Proteomes" id="UP000447434">
    <property type="component" value="Chromosome 1"/>
</dbReference>
<comment type="caution">
    <text evidence="1">The sequence shown here is derived from an EMBL/GenBank/DDBJ whole genome shotgun (WGS) entry which is preliminary data.</text>
</comment>
<evidence type="ECO:0000313" key="1">
    <source>
        <dbReference type="EMBL" id="KAE9621584.1"/>
    </source>
</evidence>
<name>A0A6A4R8M0_LUPAL</name>
<dbReference type="AlphaFoldDB" id="A0A6A4R8M0"/>
<organism evidence="1 2">
    <name type="scientific">Lupinus albus</name>
    <name type="common">White lupine</name>
    <name type="synonym">Lupinus termis</name>
    <dbReference type="NCBI Taxonomy" id="3870"/>
    <lineage>
        <taxon>Eukaryota</taxon>
        <taxon>Viridiplantae</taxon>
        <taxon>Streptophyta</taxon>
        <taxon>Embryophyta</taxon>
        <taxon>Tracheophyta</taxon>
        <taxon>Spermatophyta</taxon>
        <taxon>Magnoliopsida</taxon>
        <taxon>eudicotyledons</taxon>
        <taxon>Gunneridae</taxon>
        <taxon>Pentapetalae</taxon>
        <taxon>rosids</taxon>
        <taxon>fabids</taxon>
        <taxon>Fabales</taxon>
        <taxon>Fabaceae</taxon>
        <taxon>Papilionoideae</taxon>
        <taxon>50 kb inversion clade</taxon>
        <taxon>genistoids sensu lato</taxon>
        <taxon>core genistoids</taxon>
        <taxon>Genisteae</taxon>
        <taxon>Lupinus</taxon>
    </lineage>
</organism>
<dbReference type="EMBL" id="WOCE01000001">
    <property type="protein sequence ID" value="KAE9621584.1"/>
    <property type="molecule type" value="Genomic_DNA"/>
</dbReference>
<evidence type="ECO:0000313" key="2">
    <source>
        <dbReference type="Proteomes" id="UP000447434"/>
    </source>
</evidence>
<protein>
    <submittedName>
        <fullName evidence="1">Uncharacterized protein</fullName>
    </submittedName>
</protein>
<accession>A0A6A4R8M0</accession>
<reference evidence="2" key="1">
    <citation type="journal article" date="2020" name="Nat. Commun.">
        <title>Genome sequence of the cluster root forming white lupin.</title>
        <authorList>
            <person name="Hufnagel B."/>
            <person name="Marques A."/>
            <person name="Soriano A."/>
            <person name="Marques L."/>
            <person name="Divol F."/>
            <person name="Doumas P."/>
            <person name="Sallet E."/>
            <person name="Mancinotti D."/>
            <person name="Carrere S."/>
            <person name="Marande W."/>
            <person name="Arribat S."/>
            <person name="Keller J."/>
            <person name="Huneau C."/>
            <person name="Blein T."/>
            <person name="Aime D."/>
            <person name="Laguerre M."/>
            <person name="Taylor J."/>
            <person name="Schubert V."/>
            <person name="Nelson M."/>
            <person name="Geu-Flores F."/>
            <person name="Crespi M."/>
            <person name="Gallardo-Guerrero K."/>
            <person name="Delaux P.-M."/>
            <person name="Salse J."/>
            <person name="Berges H."/>
            <person name="Guyot R."/>
            <person name="Gouzy J."/>
            <person name="Peret B."/>
        </authorList>
    </citation>
    <scope>NUCLEOTIDE SEQUENCE [LARGE SCALE GENOMIC DNA]</scope>
    <source>
        <strain evidence="2">cv. Amiga</strain>
    </source>
</reference>
<sequence>MVGKYVNRGVNVFVEALKTLMGVMFPDPPGIVDNFFAGMTYNFSHILILRCLTGSGSRTNTSMMRKRRVEINWGHGF</sequence>
<keyword evidence="2" id="KW-1185">Reference proteome</keyword>
<proteinExistence type="predicted"/>